<sequence length="50" mass="5839">ITDPNSRRYEVPHQFVKEFTGPTSSETLYDVQVQKNPFSIKVIRKSNSRI</sequence>
<dbReference type="Gene3D" id="2.60.40.1760">
    <property type="entry name" value="glycosyl hydrolase (family 31)"/>
    <property type="match status" value="1"/>
</dbReference>
<dbReference type="EMBL" id="CABDUW010002677">
    <property type="protein sequence ID" value="VTJ87662.1"/>
    <property type="molecule type" value="Genomic_DNA"/>
</dbReference>
<feature type="non-terminal residue" evidence="1">
    <location>
        <position position="1"/>
    </location>
</feature>
<gene>
    <name evidence="1" type="ORF">MONAX_5E025585</name>
</gene>
<feature type="non-terminal residue" evidence="1">
    <location>
        <position position="50"/>
    </location>
</feature>
<dbReference type="Proteomes" id="UP000335636">
    <property type="component" value="Unassembled WGS sequence"/>
</dbReference>
<evidence type="ECO:0000313" key="1">
    <source>
        <dbReference type="EMBL" id="VTJ87662.1"/>
    </source>
</evidence>
<comment type="caution">
    <text evidence="1">The sequence shown here is derived from an EMBL/GenBank/DDBJ whole genome shotgun (WGS) entry which is preliminary data.</text>
</comment>
<protein>
    <submittedName>
        <fullName evidence="1">Uncharacterized protein</fullName>
    </submittedName>
</protein>
<name>A0A5E4D318_MARMO</name>
<accession>A0A5E4D318</accession>
<organism evidence="1 2">
    <name type="scientific">Marmota monax</name>
    <name type="common">Woodchuck</name>
    <dbReference type="NCBI Taxonomy" id="9995"/>
    <lineage>
        <taxon>Eukaryota</taxon>
        <taxon>Metazoa</taxon>
        <taxon>Chordata</taxon>
        <taxon>Craniata</taxon>
        <taxon>Vertebrata</taxon>
        <taxon>Euteleostomi</taxon>
        <taxon>Mammalia</taxon>
        <taxon>Eutheria</taxon>
        <taxon>Euarchontoglires</taxon>
        <taxon>Glires</taxon>
        <taxon>Rodentia</taxon>
        <taxon>Sciuromorpha</taxon>
        <taxon>Sciuridae</taxon>
        <taxon>Xerinae</taxon>
        <taxon>Marmotini</taxon>
        <taxon>Marmota</taxon>
    </lineage>
</organism>
<proteinExistence type="predicted"/>
<reference evidence="1" key="1">
    <citation type="submission" date="2019-04" db="EMBL/GenBank/DDBJ databases">
        <authorList>
            <person name="Alioto T."/>
            <person name="Alioto T."/>
        </authorList>
    </citation>
    <scope>NUCLEOTIDE SEQUENCE [LARGE SCALE GENOMIC DNA]</scope>
</reference>
<evidence type="ECO:0000313" key="2">
    <source>
        <dbReference type="Proteomes" id="UP000335636"/>
    </source>
</evidence>
<keyword evidence="2" id="KW-1185">Reference proteome</keyword>
<dbReference type="AlphaFoldDB" id="A0A5E4D318"/>